<name>A0A9P8I5Y0_9PEZI</name>
<protein>
    <recommendedName>
        <fullName evidence="4">SAP domain-containing protein</fullName>
    </recommendedName>
</protein>
<evidence type="ECO:0000313" key="3">
    <source>
        <dbReference type="Proteomes" id="UP000698800"/>
    </source>
</evidence>
<sequence>MSKAAMDYASSSAQAAKEGVSDKIFDSWSDSRIKEWADKNGIRIPQGSKRNELLAVVRRHKALLAGDDVSAQASSAFGAATSKAGNQYAKATDDAELMANDAFDEAAGSWSEARLKAYLDSRGVPVPQSGKRDELLAKVKLQKHKAATGYSAWTFDTWTTENLKAWLVSQGNKAADQTYLTRDDLLKQVQESYASASSTGGSAFASITSALASATAAAKDSAFDTWSDSDLKSYLDSYGVPVYQGSTTMELRALARRQHNYFRYGTSTPSGTIYARIKSGVWWPLEWLRGNAAKGQEEMGYQGEKVTNRMGEGVTYMTNRAGEEAQKAKHRAKEEL</sequence>
<organism evidence="2 3">
    <name type="scientific">Glutinoglossum americanum</name>
    <dbReference type="NCBI Taxonomy" id="1670608"/>
    <lineage>
        <taxon>Eukaryota</taxon>
        <taxon>Fungi</taxon>
        <taxon>Dikarya</taxon>
        <taxon>Ascomycota</taxon>
        <taxon>Pezizomycotina</taxon>
        <taxon>Geoglossomycetes</taxon>
        <taxon>Geoglossales</taxon>
        <taxon>Geoglossaceae</taxon>
        <taxon>Glutinoglossum</taxon>
    </lineage>
</organism>
<feature type="region of interest" description="Disordered" evidence="1">
    <location>
        <begin position="1"/>
        <end position="20"/>
    </location>
</feature>
<evidence type="ECO:0000313" key="2">
    <source>
        <dbReference type="EMBL" id="KAH0541399.1"/>
    </source>
</evidence>
<dbReference type="Proteomes" id="UP000698800">
    <property type="component" value="Unassembled WGS sequence"/>
</dbReference>
<dbReference type="EMBL" id="JAGHQL010000079">
    <property type="protein sequence ID" value="KAH0541399.1"/>
    <property type="molecule type" value="Genomic_DNA"/>
</dbReference>
<dbReference type="AlphaFoldDB" id="A0A9P8I5Y0"/>
<comment type="caution">
    <text evidence="2">The sequence shown here is derived from an EMBL/GenBank/DDBJ whole genome shotgun (WGS) entry which is preliminary data.</text>
</comment>
<dbReference type="OrthoDB" id="2527403at2759"/>
<evidence type="ECO:0000256" key="1">
    <source>
        <dbReference type="SAM" id="MobiDB-lite"/>
    </source>
</evidence>
<gene>
    <name evidence="2" type="ORF">FGG08_004089</name>
</gene>
<proteinExistence type="predicted"/>
<dbReference type="InterPro" id="IPR018803">
    <property type="entry name" value="Ish1/Msc1-like"/>
</dbReference>
<keyword evidence="3" id="KW-1185">Reference proteome</keyword>
<reference evidence="2" key="1">
    <citation type="submission" date="2021-03" db="EMBL/GenBank/DDBJ databases">
        <title>Comparative genomics and phylogenomic investigation of the class Geoglossomycetes provide insights into ecological specialization and systematics.</title>
        <authorList>
            <person name="Melie T."/>
            <person name="Pirro S."/>
            <person name="Miller A.N."/>
            <person name="Quandt A."/>
        </authorList>
    </citation>
    <scope>NUCLEOTIDE SEQUENCE</scope>
    <source>
        <strain evidence="2">GBOQ0MN5Z8</strain>
    </source>
</reference>
<accession>A0A9P8I5Y0</accession>
<evidence type="ECO:0008006" key="4">
    <source>
        <dbReference type="Google" id="ProtNLM"/>
    </source>
</evidence>
<dbReference type="Pfam" id="PF10281">
    <property type="entry name" value="Ish1"/>
    <property type="match status" value="4"/>
</dbReference>